<gene>
    <name evidence="1" type="ORF">DTL70_20155</name>
</gene>
<keyword evidence="2" id="KW-1185">Reference proteome</keyword>
<protein>
    <submittedName>
        <fullName evidence="1">DUF4259 domain-containing protein</fullName>
    </submittedName>
</protein>
<reference evidence="1 2" key="1">
    <citation type="submission" date="2018-06" db="EMBL/GenBank/DDBJ databases">
        <title>Streptomyces reniochalinae sp. nov. and Streptomyces diacarnus sp. nov. from marine sponges.</title>
        <authorList>
            <person name="Li L."/>
        </authorList>
    </citation>
    <scope>NUCLEOTIDE SEQUENCE [LARGE SCALE GENOMIC DNA]</scope>
    <source>
        <strain evidence="1 2">LHW51701</strain>
    </source>
</reference>
<dbReference type="AlphaFoldDB" id="A0A367ET80"/>
<proteinExistence type="predicted"/>
<accession>A0A367ET80</accession>
<organism evidence="1 2">
    <name type="scientific">Streptomyces diacarni</name>
    <dbReference type="NCBI Taxonomy" id="2800381"/>
    <lineage>
        <taxon>Bacteria</taxon>
        <taxon>Bacillati</taxon>
        <taxon>Actinomycetota</taxon>
        <taxon>Actinomycetes</taxon>
        <taxon>Kitasatosporales</taxon>
        <taxon>Streptomycetaceae</taxon>
        <taxon>Streptomyces</taxon>
    </lineage>
</organism>
<sequence length="134" mass="13902">MGTWDAGPFDNDAAADFAGTLDDAAPHERHALLAAALREATGTADYLDADLGQEAVAAAALVAAQHPEGAPAARATGPQHPLPDLTDLRPLAVQALDRVTTQPSELLDLWTESPTSPWPPTITALRHTLTAPAS</sequence>
<dbReference type="Pfam" id="PF14078">
    <property type="entry name" value="DUF4259"/>
    <property type="match status" value="1"/>
</dbReference>
<dbReference type="RefSeq" id="WP_114023384.1">
    <property type="nucleotide sequence ID" value="NZ_JBEYTF010000035.1"/>
</dbReference>
<dbReference type="InterPro" id="IPR025355">
    <property type="entry name" value="DUF4259"/>
</dbReference>
<evidence type="ECO:0000313" key="1">
    <source>
        <dbReference type="EMBL" id="RCG20617.1"/>
    </source>
</evidence>
<comment type="caution">
    <text evidence="1">The sequence shown here is derived from an EMBL/GenBank/DDBJ whole genome shotgun (WGS) entry which is preliminary data.</text>
</comment>
<dbReference type="Proteomes" id="UP000252914">
    <property type="component" value="Unassembled WGS sequence"/>
</dbReference>
<evidence type="ECO:0000313" key="2">
    <source>
        <dbReference type="Proteomes" id="UP000252914"/>
    </source>
</evidence>
<dbReference type="EMBL" id="QOIN01000047">
    <property type="protein sequence ID" value="RCG20617.1"/>
    <property type="molecule type" value="Genomic_DNA"/>
</dbReference>
<name>A0A367ET80_9ACTN</name>